<evidence type="ECO:0000256" key="5">
    <source>
        <dbReference type="ARBA" id="ARBA00023136"/>
    </source>
</evidence>
<accession>A0A1H2PY09</accession>
<dbReference type="OrthoDB" id="5295733at2"/>
<dbReference type="GO" id="GO:0016020">
    <property type="term" value="C:membrane"/>
    <property type="evidence" value="ECO:0007669"/>
    <property type="project" value="UniProtKB-SubCell"/>
</dbReference>
<dbReference type="PANTHER" id="PTHR30238">
    <property type="entry name" value="MEMBRANE BOUND PREDICTED REDOX MODULATOR"/>
    <property type="match status" value="1"/>
</dbReference>
<proteinExistence type="inferred from homology"/>
<dbReference type="NCBIfam" id="TIGR03717">
    <property type="entry name" value="R_switched_YjbE"/>
    <property type="match status" value="1"/>
</dbReference>
<feature type="transmembrane region" description="Helical" evidence="6">
    <location>
        <begin position="72"/>
        <end position="90"/>
    </location>
</feature>
<protein>
    <submittedName>
        <fullName evidence="7">Integral membrane protein, YjbE family</fullName>
    </submittedName>
</protein>
<gene>
    <name evidence="7" type="ORF">SAMN05216551_11876</name>
</gene>
<dbReference type="RefSeq" id="WP_091913331.1">
    <property type="nucleotide sequence ID" value="NZ_FNLO01000018.1"/>
</dbReference>
<organism evidence="7 8">
    <name type="scientific">Chitinasiproducens palmae</name>
    <dbReference type="NCBI Taxonomy" id="1770053"/>
    <lineage>
        <taxon>Bacteria</taxon>
        <taxon>Pseudomonadati</taxon>
        <taxon>Pseudomonadota</taxon>
        <taxon>Betaproteobacteria</taxon>
        <taxon>Burkholderiales</taxon>
        <taxon>Burkholderiaceae</taxon>
        <taxon>Chitinasiproducens</taxon>
    </lineage>
</organism>
<sequence length="242" mass="25754">MEFLTDLHWGAVLQIVVIDILLGGDNAVVIALACKGLPPEQRRRGVLWGTAGAILLRLVLISFAVTLLNIPVVKLAGGLLLLWIGVRLALPDDKHHDVKPASRLLAAIKTIIVADLVMSLDNVIAIAGAAEAADPAHRIGLVAFGLVLSIPIIVFGSQLILRLLDRMPWIVIAGAALLGWIGGGLIVTDPLVERTAFATVPYGVTAAHVAGAVFVVVCAMFMRRRHAQRIAVSGERPDRHTD</sequence>
<evidence type="ECO:0000256" key="2">
    <source>
        <dbReference type="ARBA" id="ARBA00007511"/>
    </source>
</evidence>
<feature type="transmembrane region" description="Helical" evidence="6">
    <location>
        <begin position="12"/>
        <end position="34"/>
    </location>
</feature>
<keyword evidence="4 6" id="KW-1133">Transmembrane helix</keyword>
<feature type="transmembrane region" description="Helical" evidence="6">
    <location>
        <begin position="136"/>
        <end position="155"/>
    </location>
</feature>
<feature type="transmembrane region" description="Helical" evidence="6">
    <location>
        <begin position="46"/>
        <end position="66"/>
    </location>
</feature>
<dbReference type="PANTHER" id="PTHR30238:SF4">
    <property type="entry name" value="SLL1022 PROTEIN"/>
    <property type="match status" value="1"/>
</dbReference>
<evidence type="ECO:0000313" key="8">
    <source>
        <dbReference type="Proteomes" id="UP000243719"/>
    </source>
</evidence>
<feature type="transmembrane region" description="Helical" evidence="6">
    <location>
        <begin position="200"/>
        <end position="222"/>
    </location>
</feature>
<evidence type="ECO:0000256" key="4">
    <source>
        <dbReference type="ARBA" id="ARBA00022989"/>
    </source>
</evidence>
<dbReference type="InterPro" id="IPR022301">
    <property type="entry name" value="Integral_membrane_YjbE"/>
</dbReference>
<keyword evidence="3 6" id="KW-0812">Transmembrane</keyword>
<keyword evidence="8" id="KW-1185">Reference proteome</keyword>
<evidence type="ECO:0000313" key="7">
    <source>
        <dbReference type="EMBL" id="SDV51575.1"/>
    </source>
</evidence>
<dbReference type="Proteomes" id="UP000243719">
    <property type="component" value="Unassembled WGS sequence"/>
</dbReference>
<keyword evidence="5 6" id="KW-0472">Membrane</keyword>
<dbReference type="InterPro" id="IPR005496">
    <property type="entry name" value="Integral_membrane_TerC"/>
</dbReference>
<comment type="subcellular location">
    <subcellularLocation>
        <location evidence="1">Membrane</location>
        <topology evidence="1">Multi-pass membrane protein</topology>
    </subcellularLocation>
</comment>
<evidence type="ECO:0000256" key="1">
    <source>
        <dbReference type="ARBA" id="ARBA00004141"/>
    </source>
</evidence>
<dbReference type="AlphaFoldDB" id="A0A1H2PY09"/>
<feature type="transmembrane region" description="Helical" evidence="6">
    <location>
        <begin position="111"/>
        <end position="130"/>
    </location>
</feature>
<dbReference type="EMBL" id="FNLO01000018">
    <property type="protein sequence ID" value="SDV51575.1"/>
    <property type="molecule type" value="Genomic_DNA"/>
</dbReference>
<comment type="similarity">
    <text evidence="2">Belongs to the TerC family.</text>
</comment>
<dbReference type="Pfam" id="PF03741">
    <property type="entry name" value="TerC"/>
    <property type="match status" value="1"/>
</dbReference>
<evidence type="ECO:0000256" key="6">
    <source>
        <dbReference type="SAM" id="Phobius"/>
    </source>
</evidence>
<reference evidence="8" key="1">
    <citation type="submission" date="2016-09" db="EMBL/GenBank/DDBJ databases">
        <authorList>
            <person name="Varghese N."/>
            <person name="Submissions S."/>
        </authorList>
    </citation>
    <scope>NUCLEOTIDE SEQUENCE [LARGE SCALE GENOMIC DNA]</scope>
    <source>
        <strain evidence="8">JS23</strain>
    </source>
</reference>
<evidence type="ECO:0000256" key="3">
    <source>
        <dbReference type="ARBA" id="ARBA00022692"/>
    </source>
</evidence>
<dbReference type="STRING" id="1770053.SAMN05216551_11876"/>
<name>A0A1H2PY09_9BURK</name>
<feature type="transmembrane region" description="Helical" evidence="6">
    <location>
        <begin position="167"/>
        <end position="188"/>
    </location>
</feature>